<gene>
    <name evidence="5" type="ORF">A3E89_00075</name>
</gene>
<accession>A0A1F5EQ84</accession>
<comment type="caution">
    <text evidence="5">The sequence shown here is derived from an EMBL/GenBank/DDBJ whole genome shotgun (WGS) entry which is preliminary data.</text>
</comment>
<dbReference type="CDD" id="cd18614">
    <property type="entry name" value="GH130"/>
    <property type="match status" value="1"/>
</dbReference>
<dbReference type="EMBL" id="MFAA01000008">
    <property type="protein sequence ID" value="OGD69542.1"/>
    <property type="molecule type" value="Genomic_DNA"/>
</dbReference>
<feature type="compositionally biased region" description="Basic and acidic residues" evidence="4">
    <location>
        <begin position="41"/>
        <end position="65"/>
    </location>
</feature>
<evidence type="ECO:0000256" key="1">
    <source>
        <dbReference type="ARBA" id="ARBA00022676"/>
    </source>
</evidence>
<evidence type="ECO:0000313" key="5">
    <source>
        <dbReference type="EMBL" id="OGD69542.1"/>
    </source>
</evidence>
<proteinExistence type="inferred from homology"/>
<dbReference type="PANTHER" id="PTHR34106">
    <property type="entry name" value="GLYCOSIDASE"/>
    <property type="match status" value="1"/>
</dbReference>
<dbReference type="Pfam" id="PF04041">
    <property type="entry name" value="Glyco_hydro_130"/>
    <property type="match status" value="1"/>
</dbReference>
<dbReference type="AlphaFoldDB" id="A0A1F5EQ84"/>
<protein>
    <recommendedName>
        <fullName evidence="7">Glycosidase</fullName>
    </recommendedName>
</protein>
<evidence type="ECO:0000256" key="4">
    <source>
        <dbReference type="SAM" id="MobiDB-lite"/>
    </source>
</evidence>
<organism evidence="5 6">
    <name type="scientific">Candidatus Campbellbacteria bacterium RIFCSPHIGHO2_12_FULL_35_10</name>
    <dbReference type="NCBI Taxonomy" id="1797578"/>
    <lineage>
        <taxon>Bacteria</taxon>
        <taxon>Candidatus Campbelliibacteriota</taxon>
    </lineage>
</organism>
<evidence type="ECO:0000256" key="3">
    <source>
        <dbReference type="ARBA" id="ARBA00024356"/>
    </source>
</evidence>
<dbReference type="GO" id="GO:0016757">
    <property type="term" value="F:glycosyltransferase activity"/>
    <property type="evidence" value="ECO:0007669"/>
    <property type="project" value="UniProtKB-KW"/>
</dbReference>
<name>A0A1F5EQ84_9BACT</name>
<keyword evidence="1" id="KW-0328">Glycosyltransferase</keyword>
<keyword evidence="2" id="KW-0808">Transferase</keyword>
<dbReference type="PANTHER" id="PTHR34106:SF5">
    <property type="entry name" value="GLYCOSIDASE"/>
    <property type="match status" value="1"/>
</dbReference>
<evidence type="ECO:0000256" key="2">
    <source>
        <dbReference type="ARBA" id="ARBA00022679"/>
    </source>
</evidence>
<dbReference type="InterPro" id="IPR007184">
    <property type="entry name" value="Mannoside_phosphorylase"/>
</dbReference>
<comment type="similarity">
    <text evidence="3">Belongs to the glycosyl hydrolase 130 family.</text>
</comment>
<evidence type="ECO:0000313" key="6">
    <source>
        <dbReference type="Proteomes" id="UP000185891"/>
    </source>
</evidence>
<feature type="region of interest" description="Disordered" evidence="4">
    <location>
        <begin position="39"/>
        <end position="78"/>
    </location>
</feature>
<dbReference type="SUPFAM" id="SSF75005">
    <property type="entry name" value="Arabinanase/levansucrase/invertase"/>
    <property type="match status" value="1"/>
</dbReference>
<dbReference type="InterPro" id="IPR023296">
    <property type="entry name" value="Glyco_hydro_beta-prop_sf"/>
</dbReference>
<reference evidence="5 6" key="1">
    <citation type="journal article" date="2016" name="Nat. Commun.">
        <title>Thousands of microbial genomes shed light on interconnected biogeochemical processes in an aquifer system.</title>
        <authorList>
            <person name="Anantharaman K."/>
            <person name="Brown C.T."/>
            <person name="Hug L.A."/>
            <person name="Sharon I."/>
            <person name="Castelle C.J."/>
            <person name="Probst A.J."/>
            <person name="Thomas B.C."/>
            <person name="Singh A."/>
            <person name="Wilkins M.J."/>
            <person name="Karaoz U."/>
            <person name="Brodie E.L."/>
            <person name="Williams K.H."/>
            <person name="Hubbard S.S."/>
            <person name="Banfield J.F."/>
        </authorList>
    </citation>
    <scope>NUCLEOTIDE SEQUENCE [LARGE SCALE GENOMIC DNA]</scope>
</reference>
<evidence type="ECO:0008006" key="7">
    <source>
        <dbReference type="Google" id="ProtNLM"/>
    </source>
</evidence>
<dbReference type="Gene3D" id="2.115.10.20">
    <property type="entry name" value="Glycosyl hydrolase domain, family 43"/>
    <property type="match status" value="1"/>
</dbReference>
<sequence>MGILNDWFRKVISEEDGDTISEVISGGLVEETPVKKVVKKKSVDSVRKNKESREGKTVSKKEKAPIKKTTKNKSIDSVRKISKKDNAVVGSKKITVVKKTVITLKKKKVDSVVAKKVKRKVLKKVIKKDVPEKKVSKKHPDLSLRKFEGNPIIAPSELNRWESKATFNPAALHAEGKVHLLYRAMGDGDISVLGYMASDDGFVMNERLENPAFFSTNTHKNLTKKNKSKKPPISYVSGGGLNGGVEDPRATLIGDTVYLTYTAFDGWGSVRMALSSIKLKDFLKKKWNWKNPILISPPGEIHKNWVLFPEKIDGKFAVLHSVNPDILVEYLDDLDFKDKEHINGFFSSEKNKNRWDSWVRGAGAPPIKTKDGWLLIYHAMDIYNDPDKYKMGAMLLDLKDPQKIIARSTEPILEPDMHYENEGWKAGVSYCCGAVVKDEQLLIYYGGADKYSCVAMADLDKFIKTLLKTGNPKVKEIEREENIK</sequence>
<dbReference type="Proteomes" id="UP000185891">
    <property type="component" value="Unassembled WGS sequence"/>
</dbReference>